<dbReference type="InterPro" id="IPR022596">
    <property type="entry name" value="GPR1/2/3_C"/>
</dbReference>
<protein>
    <recommendedName>
        <fullName evidence="7">G protein-coupled receptor GPR1/2/3 C-terminal domain-containing protein</fullName>
    </recommendedName>
</protein>
<dbReference type="CDD" id="cd00637">
    <property type="entry name" value="7tm_classA_rhodopsin-like"/>
    <property type="match status" value="1"/>
</dbReference>
<evidence type="ECO:0000256" key="6">
    <source>
        <dbReference type="SAM" id="Phobius"/>
    </source>
</evidence>
<dbReference type="AlphaFoldDB" id="A7ISK3"/>
<reference evidence="8" key="2">
    <citation type="submission" date="2010-07" db="EMBL/GenBank/DDBJ databases">
        <authorList>
            <person name="Zhang S."/>
            <person name="Bradshaw R.E."/>
        </authorList>
    </citation>
    <scope>NUCLEOTIDE SEQUENCE</scope>
</reference>
<evidence type="ECO:0000256" key="5">
    <source>
        <dbReference type="SAM" id="MobiDB-lite"/>
    </source>
</evidence>
<dbReference type="PANTHER" id="PTHR23112">
    <property type="entry name" value="G PROTEIN-COUPLED RECEPTOR 157-RELATED"/>
    <property type="match status" value="1"/>
</dbReference>
<feature type="transmembrane region" description="Helical" evidence="6">
    <location>
        <begin position="322"/>
        <end position="347"/>
    </location>
</feature>
<feature type="transmembrane region" description="Helical" evidence="6">
    <location>
        <begin position="290"/>
        <end position="310"/>
    </location>
</feature>
<evidence type="ECO:0000256" key="3">
    <source>
        <dbReference type="ARBA" id="ARBA00022989"/>
    </source>
</evidence>
<evidence type="ECO:0000259" key="7">
    <source>
        <dbReference type="Pfam" id="PF11970"/>
    </source>
</evidence>
<dbReference type="SUPFAM" id="SSF81321">
    <property type="entry name" value="Family A G protein-coupled receptor-like"/>
    <property type="match status" value="1"/>
</dbReference>
<organism evidence="8">
    <name type="scientific">Dothistroma septosporum</name>
    <name type="common">Red band needle blight fungus</name>
    <name type="synonym">Mycosphaerella pini</name>
    <dbReference type="NCBI Taxonomy" id="64363"/>
    <lineage>
        <taxon>Eukaryota</taxon>
        <taxon>Fungi</taxon>
        <taxon>Dikarya</taxon>
        <taxon>Ascomycota</taxon>
        <taxon>Pezizomycotina</taxon>
        <taxon>Dothideomycetes</taxon>
        <taxon>Dothideomycetidae</taxon>
        <taxon>Mycosphaerellales</taxon>
        <taxon>Mycosphaerellaceae</taxon>
        <taxon>Dothistroma</taxon>
    </lineage>
</organism>
<feature type="transmembrane region" description="Helical" evidence="6">
    <location>
        <begin position="36"/>
        <end position="57"/>
    </location>
</feature>
<evidence type="ECO:0000256" key="2">
    <source>
        <dbReference type="ARBA" id="ARBA00022692"/>
    </source>
</evidence>
<feature type="domain" description="G protein-coupled receptor GPR1/2/3 C-terminal" evidence="7">
    <location>
        <begin position="292"/>
        <end position="351"/>
    </location>
</feature>
<dbReference type="EMBL" id="DQ149246">
    <property type="protein sequence ID" value="ABS57492.1"/>
    <property type="molecule type" value="Genomic_DNA"/>
</dbReference>
<dbReference type="GO" id="GO:0007189">
    <property type="term" value="P:adenylate cyclase-activating G protein-coupled receptor signaling pathway"/>
    <property type="evidence" value="ECO:0007669"/>
    <property type="project" value="TreeGrafter"/>
</dbReference>
<reference evidence="8" key="1">
    <citation type="journal article" date="2007" name="Fungal Genet. Biol.">
        <title>A fragmented aflatoxin-like gene cluster in the forest pathogen Dothistroma septosporum.</title>
        <authorList>
            <person name="Zhang S."/>
            <person name="Schwelm A."/>
            <person name="Jin H."/>
            <person name="Collins L.J."/>
            <person name="Bradshaw R.E."/>
        </authorList>
    </citation>
    <scope>NUCLEOTIDE SEQUENCE</scope>
</reference>
<feature type="region of interest" description="Disordered" evidence="5">
    <location>
        <begin position="439"/>
        <end position="482"/>
    </location>
</feature>
<feature type="transmembrane region" description="Helical" evidence="6">
    <location>
        <begin position="119"/>
        <end position="141"/>
    </location>
</feature>
<dbReference type="GO" id="GO:0004930">
    <property type="term" value="F:G protein-coupled receptor activity"/>
    <property type="evidence" value="ECO:0007669"/>
    <property type="project" value="TreeGrafter"/>
</dbReference>
<dbReference type="Gene3D" id="1.20.1070.10">
    <property type="entry name" value="Rhodopsin 7-helix transmembrane proteins"/>
    <property type="match status" value="1"/>
</dbReference>
<evidence type="ECO:0000256" key="1">
    <source>
        <dbReference type="ARBA" id="ARBA00004141"/>
    </source>
</evidence>
<name>A7ISK3_DOTSE</name>
<feature type="region of interest" description="Disordered" evidence="5">
    <location>
        <begin position="386"/>
        <end position="409"/>
    </location>
</feature>
<keyword evidence="4 6" id="KW-0472">Membrane</keyword>
<proteinExistence type="predicted"/>
<feature type="compositionally biased region" description="Basic and acidic residues" evidence="5">
    <location>
        <begin position="466"/>
        <end position="475"/>
    </location>
</feature>
<feature type="transmembrane region" description="Helical" evidence="6">
    <location>
        <begin position="153"/>
        <end position="180"/>
    </location>
</feature>
<accession>A7ISK3</accession>
<feature type="compositionally biased region" description="Polar residues" evidence="5">
    <location>
        <begin position="442"/>
        <end position="455"/>
    </location>
</feature>
<dbReference type="OMA" id="HWYLEND"/>
<evidence type="ECO:0000313" key="8">
    <source>
        <dbReference type="EMBL" id="ABS57492.1"/>
    </source>
</evidence>
<dbReference type="Pfam" id="PF11970">
    <property type="entry name" value="GPR_Gpa2_C"/>
    <property type="match status" value="1"/>
</dbReference>
<sequence>MSATFERSTRFSDFYVYLRSIYSVEHELEQGLRKGLLPVGLLAALSVYSCLVLLIFIVHRFHTEWKRYGTSLGQNQYVVLVFNLLLADLMQSIGFLITWHWYLENDIVSPSVACFVQGWMIHSGDLSSGFFVLAIAVYTYFTAVHGGRLGQRLFVTIVSAVWTLAFALTIIGTFSCYNSLSEDAVWPMILEIRTSLTPPSDHRSMVLGGREIRPRATVAPLLLVSYKILSMTSSHTNATSARIFLIQSGTITLYFLTFILLRRRSRRYFPKGLARTTNASAITVKKVNRIAIIMMLYPCCYVLLTLPLSVGRMWSMAHGRQTGIIFSCIAGSLMTSCGWVDCLLYSLTRRRLLQDTMSQGSGARLIERQGPPGRSDSVLVTRSMEFREEPNAPPDPQLMASAHQRDSSHDRQSMCATVLAYARHGSADTILGHQATKGRINASISTDQQRQSSSDEASDDGYALHTWEKTFETSSRDPLANE</sequence>
<keyword evidence="2 6" id="KW-0812">Transmembrane</keyword>
<feature type="transmembrane region" description="Helical" evidence="6">
    <location>
        <begin position="241"/>
        <end position="261"/>
    </location>
</feature>
<evidence type="ECO:0000256" key="4">
    <source>
        <dbReference type="ARBA" id="ARBA00023136"/>
    </source>
</evidence>
<feature type="transmembrane region" description="Helical" evidence="6">
    <location>
        <begin position="77"/>
        <end position="99"/>
    </location>
</feature>
<comment type="subcellular location">
    <subcellularLocation>
        <location evidence="1">Membrane</location>
        <topology evidence="1">Multi-pass membrane protein</topology>
    </subcellularLocation>
</comment>
<dbReference type="GO" id="GO:0005886">
    <property type="term" value="C:plasma membrane"/>
    <property type="evidence" value="ECO:0007669"/>
    <property type="project" value="TreeGrafter"/>
</dbReference>
<gene>
    <name evidence="8" type="primary">DS16</name>
</gene>
<keyword evidence="3 6" id="KW-1133">Transmembrane helix</keyword>
<dbReference type="PANTHER" id="PTHR23112:SF37">
    <property type="entry name" value="G PROTEIN-COUPLED RECEPTOR GPR1"/>
    <property type="match status" value="1"/>
</dbReference>